<feature type="domain" description="Semialdehyde dehydrogenase NAD-binding" evidence="1">
    <location>
        <begin position="7"/>
        <end position="53"/>
    </location>
</feature>
<dbReference type="Gene3D" id="3.40.50.720">
    <property type="entry name" value="NAD(P)-binding Rossmann-like Domain"/>
    <property type="match status" value="1"/>
</dbReference>
<feature type="non-terminal residue" evidence="2">
    <location>
        <position position="57"/>
    </location>
</feature>
<name>A0A382Z045_9ZZZZ</name>
<dbReference type="InterPro" id="IPR000534">
    <property type="entry name" value="Semialdehyde_DH_NAD-bd"/>
</dbReference>
<accession>A0A382Z045</accession>
<dbReference type="GO" id="GO:0016620">
    <property type="term" value="F:oxidoreductase activity, acting on the aldehyde or oxo group of donors, NAD or NADP as acceptor"/>
    <property type="evidence" value="ECO:0007669"/>
    <property type="project" value="InterPro"/>
</dbReference>
<dbReference type="PANTHER" id="PTHR46278:SF2">
    <property type="entry name" value="ASPARTATE-SEMIALDEHYDE DEHYDROGENASE"/>
    <property type="match status" value="1"/>
</dbReference>
<sequence length="57" mass="6195">MSKRKYNVAVVGVTGAVGQAMLHVLEARRFPVDQLLPLASKRSAGKRARFNGTQITV</sequence>
<dbReference type="SUPFAM" id="SSF51735">
    <property type="entry name" value="NAD(P)-binding Rossmann-fold domains"/>
    <property type="match status" value="1"/>
</dbReference>
<dbReference type="InterPro" id="IPR036291">
    <property type="entry name" value="NAD(P)-bd_dom_sf"/>
</dbReference>
<evidence type="ECO:0000313" key="2">
    <source>
        <dbReference type="EMBL" id="SVD88118.1"/>
    </source>
</evidence>
<dbReference type="EMBL" id="UINC01179439">
    <property type="protein sequence ID" value="SVD88118.1"/>
    <property type="molecule type" value="Genomic_DNA"/>
</dbReference>
<organism evidence="2">
    <name type="scientific">marine metagenome</name>
    <dbReference type="NCBI Taxonomy" id="408172"/>
    <lineage>
        <taxon>unclassified sequences</taxon>
        <taxon>metagenomes</taxon>
        <taxon>ecological metagenomes</taxon>
    </lineage>
</organism>
<dbReference type="AlphaFoldDB" id="A0A382Z045"/>
<gene>
    <name evidence="2" type="ORF">METZ01_LOCUS440972</name>
</gene>
<proteinExistence type="predicted"/>
<dbReference type="Pfam" id="PF01118">
    <property type="entry name" value="Semialdhyde_dh"/>
    <property type="match status" value="1"/>
</dbReference>
<protein>
    <recommendedName>
        <fullName evidence="1">Semialdehyde dehydrogenase NAD-binding domain-containing protein</fullName>
    </recommendedName>
</protein>
<reference evidence="2" key="1">
    <citation type="submission" date="2018-05" db="EMBL/GenBank/DDBJ databases">
        <authorList>
            <person name="Lanie J.A."/>
            <person name="Ng W.-L."/>
            <person name="Kazmierczak K.M."/>
            <person name="Andrzejewski T.M."/>
            <person name="Davidsen T.M."/>
            <person name="Wayne K.J."/>
            <person name="Tettelin H."/>
            <person name="Glass J.I."/>
            <person name="Rusch D."/>
            <person name="Podicherti R."/>
            <person name="Tsui H.-C.T."/>
            <person name="Winkler M.E."/>
        </authorList>
    </citation>
    <scope>NUCLEOTIDE SEQUENCE</scope>
</reference>
<evidence type="ECO:0000259" key="1">
    <source>
        <dbReference type="Pfam" id="PF01118"/>
    </source>
</evidence>
<dbReference type="GO" id="GO:0051287">
    <property type="term" value="F:NAD binding"/>
    <property type="evidence" value="ECO:0007669"/>
    <property type="project" value="InterPro"/>
</dbReference>
<dbReference type="PANTHER" id="PTHR46278">
    <property type="entry name" value="DEHYDROGENASE, PUTATIVE-RELATED"/>
    <property type="match status" value="1"/>
</dbReference>